<name>A0A2R6NVT2_9APHY</name>
<evidence type="ECO:0000256" key="1">
    <source>
        <dbReference type="SAM" id="MobiDB-lite"/>
    </source>
</evidence>
<dbReference type="InterPro" id="IPR001138">
    <property type="entry name" value="Zn2Cys6_DnaBD"/>
</dbReference>
<feature type="region of interest" description="Disordered" evidence="1">
    <location>
        <begin position="117"/>
        <end position="194"/>
    </location>
</feature>
<accession>A0A2R6NVT2</accession>
<feature type="compositionally biased region" description="Polar residues" evidence="1">
    <location>
        <begin position="306"/>
        <end position="322"/>
    </location>
</feature>
<evidence type="ECO:0008006" key="4">
    <source>
        <dbReference type="Google" id="ProtNLM"/>
    </source>
</evidence>
<sequence length="1060" mass="115922">MAEFSDLPLPEYAKTWGPSLYRPKSLPETYDDRIHPAHIFAFPENPETGTLGDFYVVAKRCNRCAKFRQVCARGEPSCKKCADAKEECVTAEGWIELPPPKTKRPALKKELKMLRRASLPDSLRPEFPPTLDHPNASPKSPKTSAKAANSPRKSTRSSHAQSLSIVDQPPARASKRRTTLAEASQPELPASHADEMPLGFSTLRAVETTPASLAPPAVESPTLQAVETTPEFLATPGVESPTLQSVDINPEFLAVSGVESPTLQAVETPPESPQADGPEIMDAPTDVSTSSVSLTAVNGAADKATAPSTDSDTAVNDESLTDQVEPPWFPGPLDTFRFPRPPSPPPPREAAFFPVTQPTSVPQRVIQDESVFSSHYRAPVPIIPSPALVSAPSPFVRSPSPTVNNLRAALSIARPSSTVSVASSASIPLALTSPRIKSLAAASNRGAVAGGPSNGRPAPARRKRTSTARAKNSARVSSPGAPDMPPLTIRLPPRTVPPIPVVPFRSPLLNSSTSTFPYVNIRPRLSPNGGSIAEPLPRPPSSATPLRQAPLFTSVPLPVRRDMVAASVMSVMSTMPPSRSPPSVSHRHGVEMGTPAESASAHLSSTRFAALELYPAPASFHLSSASTWTRAPSVDSSVDWSSDGFDEPGGAQHSGSNGKEKIPYPSYAMESVESLKRKHLEHEVVPHASTSRSISGRQEPPNAQEALIQSVLRRQRIPEPAIRVEEQEDSDLDSEEEVLRYLKRPRTRRNRVSNMKTPSLTFVPQRPLLEDSVAIQVQNTLFHLSRSKLIQQSEYFAELLVTRPRPSANEVETQPTSAKVDRCTVYQVTGVSEKDFETMLRVLDNLGTFRFMQVDAIATHKLCTMWPRELSRLSPVHMPYAAEMIVLARTYNIPTVLKRAFYELLRSEGFGQHSLNLPDGKEPHLDGSNLVGKAKLNHTDLIRLVMTREKLQHIWTTTVGTAPDTSSLPCPLRNLYNDRAKERCLAAAKDSSSIWAEVVLDSGLFKMWMYDPVCGLARLSVLDWSAVGYCPACVSARRQLWRRKMEEIWDKLDEWLELEE</sequence>
<organism evidence="2 3">
    <name type="scientific">Hermanssonia centrifuga</name>
    <dbReference type="NCBI Taxonomy" id="98765"/>
    <lineage>
        <taxon>Eukaryota</taxon>
        <taxon>Fungi</taxon>
        <taxon>Dikarya</taxon>
        <taxon>Basidiomycota</taxon>
        <taxon>Agaricomycotina</taxon>
        <taxon>Agaricomycetes</taxon>
        <taxon>Polyporales</taxon>
        <taxon>Meruliaceae</taxon>
        <taxon>Hermanssonia</taxon>
    </lineage>
</organism>
<evidence type="ECO:0000313" key="3">
    <source>
        <dbReference type="Proteomes" id="UP000186601"/>
    </source>
</evidence>
<dbReference type="EMBL" id="MLYV02000772">
    <property type="protein sequence ID" value="PSR77824.1"/>
    <property type="molecule type" value="Genomic_DNA"/>
</dbReference>
<dbReference type="OrthoDB" id="2746456at2759"/>
<proteinExistence type="predicted"/>
<protein>
    <recommendedName>
        <fullName evidence="4">Zn(2)-C6 fungal-type domain-containing protein</fullName>
    </recommendedName>
</protein>
<gene>
    <name evidence="2" type="ORF">PHLCEN_2v7696</name>
</gene>
<dbReference type="AlphaFoldDB" id="A0A2R6NVT2"/>
<feature type="compositionally biased region" description="Low complexity" evidence="1">
    <location>
        <begin position="633"/>
        <end position="643"/>
    </location>
</feature>
<comment type="caution">
    <text evidence="2">The sequence shown here is derived from an EMBL/GenBank/DDBJ whole genome shotgun (WGS) entry which is preliminary data.</text>
</comment>
<evidence type="ECO:0000313" key="2">
    <source>
        <dbReference type="EMBL" id="PSR77824.1"/>
    </source>
</evidence>
<dbReference type="GO" id="GO:0008270">
    <property type="term" value="F:zinc ion binding"/>
    <property type="evidence" value="ECO:0007669"/>
    <property type="project" value="InterPro"/>
</dbReference>
<feature type="region of interest" description="Disordered" evidence="1">
    <location>
        <begin position="261"/>
        <end position="333"/>
    </location>
</feature>
<feature type="region of interest" description="Disordered" evidence="1">
    <location>
        <begin position="443"/>
        <end position="492"/>
    </location>
</feature>
<feature type="compositionally biased region" description="Polar residues" evidence="1">
    <location>
        <begin position="137"/>
        <end position="147"/>
    </location>
</feature>
<dbReference type="GO" id="GO:0000981">
    <property type="term" value="F:DNA-binding transcription factor activity, RNA polymerase II-specific"/>
    <property type="evidence" value="ECO:0007669"/>
    <property type="project" value="InterPro"/>
</dbReference>
<dbReference type="Proteomes" id="UP000186601">
    <property type="component" value="Unassembled WGS sequence"/>
</dbReference>
<reference evidence="2 3" key="1">
    <citation type="submission" date="2018-02" db="EMBL/GenBank/DDBJ databases">
        <title>Genome sequence of the basidiomycete white-rot fungus Phlebia centrifuga.</title>
        <authorList>
            <person name="Granchi Z."/>
            <person name="Peng M."/>
            <person name="de Vries R.P."/>
            <person name="Hilden K."/>
            <person name="Makela M.R."/>
            <person name="Grigoriev I."/>
            <person name="Riley R."/>
        </authorList>
    </citation>
    <scope>NUCLEOTIDE SEQUENCE [LARGE SCALE GENOMIC DNA]</scope>
    <source>
        <strain evidence="2 3">FBCC195</strain>
    </source>
</reference>
<dbReference type="CDD" id="cd00067">
    <property type="entry name" value="GAL4"/>
    <property type="match status" value="1"/>
</dbReference>
<feature type="compositionally biased region" description="Polar residues" evidence="1">
    <location>
        <begin position="286"/>
        <end position="296"/>
    </location>
</feature>
<feature type="region of interest" description="Disordered" evidence="1">
    <location>
        <begin position="626"/>
        <end position="663"/>
    </location>
</feature>
<keyword evidence="3" id="KW-1185">Reference proteome</keyword>